<dbReference type="InterPro" id="IPR053199">
    <property type="entry name" value="cDPG_synthetase-like"/>
</dbReference>
<keyword evidence="2" id="KW-1185">Reference proteome</keyword>
<proteinExistence type="predicted"/>
<dbReference type="CDD" id="cd01983">
    <property type="entry name" value="SIMIBI"/>
    <property type="match status" value="1"/>
</dbReference>
<dbReference type="Gene3D" id="3.40.50.300">
    <property type="entry name" value="P-loop containing nucleotide triphosphate hydrolases"/>
    <property type="match status" value="1"/>
</dbReference>
<dbReference type="KEGG" id="ncv:NCAV_0908"/>
<reference evidence="2" key="1">
    <citation type="submission" date="2018-01" db="EMBL/GenBank/DDBJ databases">
        <authorList>
            <person name="Kerou L M."/>
        </authorList>
    </citation>
    <scope>NUCLEOTIDE SEQUENCE [LARGE SCALE GENOMIC DNA]</scope>
    <source>
        <strain evidence="2">SCU2</strain>
    </source>
</reference>
<sequence length="474" mass="53194">MIIVLVTLRDEYISSSYATKHIIIVSKGVESKMKARKAIIMGAAGRDFHNFNVFFRDNPAYRVIAFTAAQIPYIEDRVYPPELAGSLYPQGIPIYPEHMLEELIRQHSIDDVFFSYSDVSHEHVMHIASRVLAAGASFTLLGPRDTQLKARKPVIAVVATRTGAGKSTITRLVADVIKEEGLKPVIVRHPMPYGRFYPVQHFKSMDDLSRYELTLEEEEEYIVHLEHGYEVLAGVDYAKVLEEAERHSDIILWDGGNNDMPFYKAEHTIVVTDATRAGHEMLYHPGEANLRGADTIAINKINLVDESTVKGIVERCNAINPDARIFPVRSEAYIDAPDRVRGKRVVIVEDAPSVTHGEMREGAGSYIARMLNCSIVDPRAYAVGSIRDSYNKYPWIGNVVPALGYSKEQMLELEHTLNAADCDAIILATPADITRRLRINKPVARVRFTAIDANKPGLREHLKDVVMKMIHKHG</sequence>
<evidence type="ECO:0000313" key="1">
    <source>
        <dbReference type="EMBL" id="SPC34085.1"/>
    </source>
</evidence>
<accession>A0A2K5AR19</accession>
<dbReference type="PANTHER" id="PTHR42869">
    <property type="entry name" value="SLL0572 PROTEIN"/>
    <property type="match status" value="1"/>
</dbReference>
<dbReference type="InterPro" id="IPR027417">
    <property type="entry name" value="P-loop_NTPase"/>
</dbReference>
<dbReference type="AlphaFoldDB" id="A0A2K5AR19"/>
<name>A0A2K5AR19_9ARCH</name>
<dbReference type="SUPFAM" id="SSF52540">
    <property type="entry name" value="P-loop containing nucleoside triphosphate hydrolases"/>
    <property type="match status" value="1"/>
</dbReference>
<gene>
    <name evidence="1" type="ORF">NCAV_0908</name>
</gene>
<dbReference type="PANTHER" id="PTHR42869:SF1">
    <property type="entry name" value="SLL0572 PROTEIN"/>
    <property type="match status" value="1"/>
</dbReference>
<dbReference type="Proteomes" id="UP000236248">
    <property type="component" value="Chromosome NCAV"/>
</dbReference>
<evidence type="ECO:0000313" key="2">
    <source>
        <dbReference type="Proteomes" id="UP000236248"/>
    </source>
</evidence>
<organism evidence="1 2">
    <name type="scientific">Candidatus Nitrosocaldus cavascurensis</name>
    <dbReference type="NCBI Taxonomy" id="2058097"/>
    <lineage>
        <taxon>Archaea</taxon>
        <taxon>Nitrososphaerota</taxon>
        <taxon>Nitrososphaeria</taxon>
        <taxon>Candidatus Nitrosocaldales</taxon>
        <taxon>Candidatus Nitrosocaldaceae</taxon>
        <taxon>Candidatus Nitrosocaldus</taxon>
    </lineage>
</organism>
<protein>
    <submittedName>
        <fullName evidence="1">Cyclic 2, 3-diphosphoglycerate synthetase</fullName>
    </submittedName>
</protein>
<dbReference type="EMBL" id="LT981265">
    <property type="protein sequence ID" value="SPC34085.1"/>
    <property type="molecule type" value="Genomic_DNA"/>
</dbReference>